<dbReference type="InterPro" id="IPR015942">
    <property type="entry name" value="Asp/Glu/hydantoin_racemase"/>
</dbReference>
<dbReference type="GO" id="GO:0008881">
    <property type="term" value="F:glutamate racemase activity"/>
    <property type="evidence" value="ECO:0007669"/>
    <property type="project" value="UniProtKB-EC"/>
</dbReference>
<dbReference type="RefSeq" id="WP_354198119.1">
    <property type="nucleotide sequence ID" value="NZ_JBEPML010000018.1"/>
</dbReference>
<dbReference type="Gene3D" id="3.40.50.1860">
    <property type="match status" value="2"/>
</dbReference>
<accession>A0ABV2N4X6</accession>
<sequence length="265" mass="27973">MIPTLHRPVAVFDAGIGSYAIVAEIHKAFPSQDILYFADRASFPYGGKGRDELLAVMRRSIAFLSRHEASAIVIASNAPSIMVLDELRGETSLPLFGVHPPLEKALAQAGTGRVGILGVQSLVESPMLAGFVAARAPQPGRVALINASPMVELVEDGSFLFDPAGTQRRVDAFMRDVGDRHPGIDVFTLSSTHLPWLAGFFAAACPKAAFLDPAADVVAALRPEEGGSGAIAGLVTESPRYDLASFRAMLDKVGVEIPLAAVTVD</sequence>
<keyword evidence="2" id="KW-1185">Reference proteome</keyword>
<organism evidence="1 2">
    <name type="scientific">Aquamicrobium terrae</name>
    <dbReference type="NCBI Taxonomy" id="1324945"/>
    <lineage>
        <taxon>Bacteria</taxon>
        <taxon>Pseudomonadati</taxon>
        <taxon>Pseudomonadota</taxon>
        <taxon>Alphaproteobacteria</taxon>
        <taxon>Hyphomicrobiales</taxon>
        <taxon>Phyllobacteriaceae</taxon>
        <taxon>Aquamicrobium</taxon>
    </lineage>
</organism>
<dbReference type="Proteomes" id="UP001549076">
    <property type="component" value="Unassembled WGS sequence"/>
</dbReference>
<name>A0ABV2N4X6_9HYPH</name>
<dbReference type="EMBL" id="JBEPML010000018">
    <property type="protein sequence ID" value="MET3793862.1"/>
    <property type="molecule type" value="Genomic_DNA"/>
</dbReference>
<dbReference type="EC" id="5.1.1.3" evidence="1"/>
<reference evidence="1 2" key="1">
    <citation type="submission" date="2024-06" db="EMBL/GenBank/DDBJ databases">
        <title>Genomic Encyclopedia of Type Strains, Phase IV (KMG-IV): sequencing the most valuable type-strain genomes for metagenomic binning, comparative biology and taxonomic classification.</title>
        <authorList>
            <person name="Goeker M."/>
        </authorList>
    </citation>
    <scope>NUCLEOTIDE SEQUENCE [LARGE SCALE GENOMIC DNA]</scope>
    <source>
        <strain evidence="1 2">DSM 27865</strain>
    </source>
</reference>
<dbReference type="InterPro" id="IPR001920">
    <property type="entry name" value="Asp/Glu_race"/>
</dbReference>
<dbReference type="Pfam" id="PF01177">
    <property type="entry name" value="Asp_Glu_race"/>
    <property type="match status" value="1"/>
</dbReference>
<evidence type="ECO:0000313" key="2">
    <source>
        <dbReference type="Proteomes" id="UP001549076"/>
    </source>
</evidence>
<protein>
    <submittedName>
        <fullName evidence="1">Glutamate racemase</fullName>
        <ecNumber evidence="1">5.1.1.3</ecNumber>
    </submittedName>
</protein>
<comment type="caution">
    <text evidence="1">The sequence shown here is derived from an EMBL/GenBank/DDBJ whole genome shotgun (WGS) entry which is preliminary data.</text>
</comment>
<dbReference type="SUPFAM" id="SSF53681">
    <property type="entry name" value="Aspartate/glutamate racemase"/>
    <property type="match status" value="2"/>
</dbReference>
<proteinExistence type="predicted"/>
<gene>
    <name evidence="1" type="ORF">ABID37_004101</name>
</gene>
<keyword evidence="1" id="KW-0413">Isomerase</keyword>
<evidence type="ECO:0000313" key="1">
    <source>
        <dbReference type="EMBL" id="MET3793862.1"/>
    </source>
</evidence>